<reference evidence="7" key="1">
    <citation type="submission" date="2021-01" db="EMBL/GenBank/DDBJ databases">
        <title>Whole genome shotgun sequence of Virgisporangium aurantiacum NBRC 16421.</title>
        <authorList>
            <person name="Komaki H."/>
            <person name="Tamura T."/>
        </authorList>
    </citation>
    <scope>NUCLEOTIDE SEQUENCE</scope>
    <source>
        <strain evidence="7">NBRC 16421</strain>
    </source>
</reference>
<dbReference type="InterPro" id="IPR039425">
    <property type="entry name" value="RNA_pol_sigma-70-like"/>
</dbReference>
<evidence type="ECO:0000313" key="8">
    <source>
        <dbReference type="Proteomes" id="UP000612585"/>
    </source>
</evidence>
<gene>
    <name evidence="7" type="ORF">Vau01_017870</name>
</gene>
<evidence type="ECO:0000259" key="6">
    <source>
        <dbReference type="Pfam" id="PF04542"/>
    </source>
</evidence>
<protein>
    <recommendedName>
        <fullName evidence="5">RNA polymerase sigma factor</fullName>
    </recommendedName>
</protein>
<keyword evidence="1 5" id="KW-0805">Transcription regulation</keyword>
<dbReference type="GO" id="GO:0016987">
    <property type="term" value="F:sigma factor activity"/>
    <property type="evidence" value="ECO:0007669"/>
    <property type="project" value="UniProtKB-KW"/>
</dbReference>
<evidence type="ECO:0000256" key="3">
    <source>
        <dbReference type="ARBA" id="ARBA00023125"/>
    </source>
</evidence>
<keyword evidence="2 5" id="KW-0731">Sigma factor</keyword>
<dbReference type="RefSeq" id="WP_203989128.1">
    <property type="nucleotide sequence ID" value="NZ_BOPG01000012.1"/>
</dbReference>
<sequence length="264" mass="29134">MTSAAGAHELSLLSAAQAGDRRALTELVTAYLPLVYTTVRRGLGGVPDVDDVVQETMLRVLRELRALRTPESFRPWLMAIVMRQVSTFRTRGRAADVRTVALDEAVDVPVAAAEDAALLRLELANQRRQMARASRWIDPDDRAPLWLWWLESAGRLTRTELASALGKSVPHAGVCVQRSRNRLDLSRAVVVALDTVPRCGGLAATVEGWDGVPGPLWRKRIVRHVRSCPDCDHRSAWLPPPEVLFECLALLPEKCYVGARPGVP</sequence>
<dbReference type="InterPro" id="IPR007627">
    <property type="entry name" value="RNA_pol_sigma70_r2"/>
</dbReference>
<dbReference type="PANTHER" id="PTHR43133">
    <property type="entry name" value="RNA POLYMERASE ECF-TYPE SIGMA FACTO"/>
    <property type="match status" value="1"/>
</dbReference>
<dbReference type="PANTHER" id="PTHR43133:SF8">
    <property type="entry name" value="RNA POLYMERASE SIGMA FACTOR HI_1459-RELATED"/>
    <property type="match status" value="1"/>
</dbReference>
<evidence type="ECO:0000256" key="2">
    <source>
        <dbReference type="ARBA" id="ARBA00023082"/>
    </source>
</evidence>
<dbReference type="SUPFAM" id="SSF88946">
    <property type="entry name" value="Sigma2 domain of RNA polymerase sigma factors"/>
    <property type="match status" value="1"/>
</dbReference>
<dbReference type="InterPro" id="IPR013325">
    <property type="entry name" value="RNA_pol_sigma_r2"/>
</dbReference>
<dbReference type="EMBL" id="BOPG01000012">
    <property type="protein sequence ID" value="GIJ54271.1"/>
    <property type="molecule type" value="Genomic_DNA"/>
</dbReference>
<comment type="caution">
    <text evidence="7">The sequence shown here is derived from an EMBL/GenBank/DDBJ whole genome shotgun (WGS) entry which is preliminary data.</text>
</comment>
<evidence type="ECO:0000256" key="5">
    <source>
        <dbReference type="RuleBase" id="RU000716"/>
    </source>
</evidence>
<evidence type="ECO:0000313" key="7">
    <source>
        <dbReference type="EMBL" id="GIJ54271.1"/>
    </source>
</evidence>
<dbReference type="NCBIfam" id="TIGR02937">
    <property type="entry name" value="sigma70-ECF"/>
    <property type="match status" value="1"/>
</dbReference>
<dbReference type="AlphaFoldDB" id="A0A8J3YYW2"/>
<name>A0A8J3YYW2_9ACTN</name>
<evidence type="ECO:0000256" key="4">
    <source>
        <dbReference type="ARBA" id="ARBA00023163"/>
    </source>
</evidence>
<dbReference type="PROSITE" id="PS01063">
    <property type="entry name" value="SIGMA70_ECF"/>
    <property type="match status" value="1"/>
</dbReference>
<proteinExistence type="inferred from homology"/>
<dbReference type="Gene3D" id="1.10.1740.10">
    <property type="match status" value="1"/>
</dbReference>
<keyword evidence="3 5" id="KW-0238">DNA-binding</keyword>
<organism evidence="7 8">
    <name type="scientific">Virgisporangium aurantiacum</name>
    <dbReference type="NCBI Taxonomy" id="175570"/>
    <lineage>
        <taxon>Bacteria</taxon>
        <taxon>Bacillati</taxon>
        <taxon>Actinomycetota</taxon>
        <taxon>Actinomycetes</taxon>
        <taxon>Micromonosporales</taxon>
        <taxon>Micromonosporaceae</taxon>
        <taxon>Virgisporangium</taxon>
    </lineage>
</organism>
<accession>A0A8J3YYW2</accession>
<keyword evidence="4 5" id="KW-0804">Transcription</keyword>
<dbReference type="Pfam" id="PF04542">
    <property type="entry name" value="Sigma70_r2"/>
    <property type="match status" value="1"/>
</dbReference>
<evidence type="ECO:0000256" key="1">
    <source>
        <dbReference type="ARBA" id="ARBA00023015"/>
    </source>
</evidence>
<feature type="domain" description="RNA polymerase sigma-70 region 2" evidence="6">
    <location>
        <begin position="27"/>
        <end position="91"/>
    </location>
</feature>
<dbReference type="InterPro" id="IPR000838">
    <property type="entry name" value="RNA_pol_sigma70_ECF_CS"/>
</dbReference>
<keyword evidence="8" id="KW-1185">Reference proteome</keyword>
<dbReference type="Proteomes" id="UP000612585">
    <property type="component" value="Unassembled WGS sequence"/>
</dbReference>
<dbReference type="GO" id="GO:0006352">
    <property type="term" value="P:DNA-templated transcription initiation"/>
    <property type="evidence" value="ECO:0007669"/>
    <property type="project" value="InterPro"/>
</dbReference>
<dbReference type="GO" id="GO:0003677">
    <property type="term" value="F:DNA binding"/>
    <property type="evidence" value="ECO:0007669"/>
    <property type="project" value="UniProtKB-KW"/>
</dbReference>
<comment type="similarity">
    <text evidence="5">Belongs to the sigma-70 factor family. ECF subfamily.</text>
</comment>
<dbReference type="InterPro" id="IPR014284">
    <property type="entry name" value="RNA_pol_sigma-70_dom"/>
</dbReference>